<proteinExistence type="predicted"/>
<dbReference type="Proteomes" id="UP000003835">
    <property type="component" value="Unassembled WGS sequence"/>
</dbReference>
<evidence type="ECO:0000313" key="1">
    <source>
        <dbReference type="EMBL" id="EDX70673.1"/>
    </source>
</evidence>
<reference evidence="1 2" key="1">
    <citation type="submission" date="2008-07" db="EMBL/GenBank/DDBJ databases">
        <authorList>
            <person name="Tandeau de Marsac N."/>
            <person name="Ferriera S."/>
            <person name="Johnson J."/>
            <person name="Kravitz S."/>
            <person name="Beeson K."/>
            <person name="Sutton G."/>
            <person name="Rogers Y.-H."/>
            <person name="Friedman R."/>
            <person name="Frazier M."/>
            <person name="Venter J.C."/>
        </authorList>
    </citation>
    <scope>NUCLEOTIDE SEQUENCE [LARGE SCALE GENOMIC DNA]</scope>
    <source>
        <strain evidence="1 2">PCC 7420</strain>
    </source>
</reference>
<dbReference type="AlphaFoldDB" id="B4W568"/>
<dbReference type="STRING" id="118168.MC7420_5301"/>
<dbReference type="EMBL" id="DS989884">
    <property type="protein sequence ID" value="EDX70673.1"/>
    <property type="molecule type" value="Genomic_DNA"/>
</dbReference>
<sequence length="37" mass="4315">MRMVQQMRYIRLCFRSRMILSPLSDSDGENPRVLTGG</sequence>
<dbReference type="HOGENOM" id="CLU_3342532_0_0_3"/>
<accession>B4W568</accession>
<organism evidence="1 2">
    <name type="scientific">Coleofasciculus chthonoplastes PCC 7420</name>
    <dbReference type="NCBI Taxonomy" id="118168"/>
    <lineage>
        <taxon>Bacteria</taxon>
        <taxon>Bacillati</taxon>
        <taxon>Cyanobacteriota</taxon>
        <taxon>Cyanophyceae</taxon>
        <taxon>Coleofasciculales</taxon>
        <taxon>Coleofasciculaceae</taxon>
        <taxon>Coleofasciculus</taxon>
    </lineage>
</organism>
<name>B4W568_9CYAN</name>
<protein>
    <submittedName>
        <fullName evidence="1">Uncharacterized protein</fullName>
    </submittedName>
</protein>
<evidence type="ECO:0000313" key="2">
    <source>
        <dbReference type="Proteomes" id="UP000003835"/>
    </source>
</evidence>
<gene>
    <name evidence="1" type="ORF">MC7420_5301</name>
</gene>
<keyword evidence="2" id="KW-1185">Reference proteome</keyword>